<organism evidence="10 11">
    <name type="scientific">Gryllotalpicola protaetiae</name>
    <dbReference type="NCBI Taxonomy" id="2419771"/>
    <lineage>
        <taxon>Bacteria</taxon>
        <taxon>Bacillati</taxon>
        <taxon>Actinomycetota</taxon>
        <taxon>Actinomycetes</taxon>
        <taxon>Micrococcales</taxon>
        <taxon>Microbacteriaceae</taxon>
        <taxon>Gryllotalpicola</taxon>
    </lineage>
</organism>
<evidence type="ECO:0000256" key="5">
    <source>
        <dbReference type="ARBA" id="ARBA00022989"/>
    </source>
</evidence>
<feature type="transmembrane region" description="Helical" evidence="8">
    <location>
        <begin position="71"/>
        <end position="90"/>
    </location>
</feature>
<feature type="transmembrane region" description="Helical" evidence="8">
    <location>
        <begin position="111"/>
        <end position="131"/>
    </location>
</feature>
<evidence type="ECO:0000256" key="4">
    <source>
        <dbReference type="ARBA" id="ARBA00022692"/>
    </source>
</evidence>
<sequence>MTTDAHPLLPVARTVSTPPSPRAETRRSPEARLSRRYLSRLRVTDAAVIALAMGTTFVLRLAGNGADGRGAVIMQAAICLAVGACWYLLLGVIGCRDRRQLGVGATEYKNLLTGSVILFGAVGIADLLIGAHLGREYAVAFPIGVIGLALTRWGWRNWLAATGKERRYLRRALVVGSRDDVRYVMRQIQASGSPAYNVIGAAVAELGDPYLREGEQRIPVLAGYANVAEAATAAEVDEVIVASQPHDGGEFVRNLSWSLEGCGADLVLASRLVDVAGPRVHFTPVQGLPLIHVEIPRFDGGKHVLKRFVDIIGASLALVMLSPVFVVVAALIQLDDHGPVFFRQTRVGKDGTQFRMVKFRSMVTDAEARLASLRTASDDGNGMLFKLKVDPRVTRVGRLLRKYSIDEFPQFWNILIGEMSLVGPRPPLPAEVAEYANPVHRRLYIKPGLTGLWQISGRSDLSWDESVRLDLYYVENWSLAGDLMILWRTVRVLLSPVGAY</sequence>
<dbReference type="NCBIfam" id="TIGR03025">
    <property type="entry name" value="EPS_sugtrans"/>
    <property type="match status" value="1"/>
</dbReference>
<dbReference type="Proteomes" id="UP000275069">
    <property type="component" value="Chromosome"/>
</dbReference>
<evidence type="ECO:0000256" key="2">
    <source>
        <dbReference type="ARBA" id="ARBA00006464"/>
    </source>
</evidence>
<dbReference type="PANTHER" id="PTHR30576">
    <property type="entry name" value="COLANIC BIOSYNTHESIS UDP-GLUCOSE LIPID CARRIER TRANSFERASE"/>
    <property type="match status" value="1"/>
</dbReference>
<keyword evidence="3 10" id="KW-0808">Transferase</keyword>
<evidence type="ECO:0000256" key="8">
    <source>
        <dbReference type="SAM" id="Phobius"/>
    </source>
</evidence>
<dbReference type="OrthoDB" id="9808602at2"/>
<feature type="transmembrane region" description="Helical" evidence="8">
    <location>
        <begin position="311"/>
        <end position="334"/>
    </location>
</feature>
<feature type="domain" description="Bacterial sugar transferase" evidence="9">
    <location>
        <begin position="306"/>
        <end position="494"/>
    </location>
</feature>
<keyword evidence="6 8" id="KW-0472">Membrane</keyword>
<keyword evidence="11" id="KW-1185">Reference proteome</keyword>
<name>A0A387BQ80_9MICO</name>
<dbReference type="InterPro" id="IPR003362">
    <property type="entry name" value="Bact_transf"/>
</dbReference>
<dbReference type="GO" id="GO:0016780">
    <property type="term" value="F:phosphotransferase activity, for other substituted phosphate groups"/>
    <property type="evidence" value="ECO:0007669"/>
    <property type="project" value="TreeGrafter"/>
</dbReference>
<feature type="transmembrane region" description="Helical" evidence="8">
    <location>
        <begin position="137"/>
        <end position="155"/>
    </location>
</feature>
<dbReference type="EMBL" id="CP032624">
    <property type="protein sequence ID" value="AYG03177.1"/>
    <property type="molecule type" value="Genomic_DNA"/>
</dbReference>
<dbReference type="GO" id="GO:0016020">
    <property type="term" value="C:membrane"/>
    <property type="evidence" value="ECO:0007669"/>
    <property type="project" value="UniProtKB-SubCell"/>
</dbReference>
<dbReference type="PANTHER" id="PTHR30576:SF10">
    <property type="entry name" value="SLL5057 PROTEIN"/>
    <property type="match status" value="1"/>
</dbReference>
<feature type="region of interest" description="Disordered" evidence="7">
    <location>
        <begin position="1"/>
        <end position="29"/>
    </location>
</feature>
<evidence type="ECO:0000256" key="3">
    <source>
        <dbReference type="ARBA" id="ARBA00022679"/>
    </source>
</evidence>
<evidence type="ECO:0000256" key="6">
    <source>
        <dbReference type="ARBA" id="ARBA00023136"/>
    </source>
</evidence>
<dbReference type="KEGG" id="gry:D7I44_06295"/>
<feature type="transmembrane region" description="Helical" evidence="8">
    <location>
        <begin position="41"/>
        <end position="59"/>
    </location>
</feature>
<evidence type="ECO:0000256" key="1">
    <source>
        <dbReference type="ARBA" id="ARBA00004141"/>
    </source>
</evidence>
<protein>
    <submittedName>
        <fullName evidence="10">Sugar transferase</fullName>
    </submittedName>
</protein>
<keyword evidence="5 8" id="KW-1133">Transmembrane helix</keyword>
<keyword evidence="4 8" id="KW-0812">Transmembrane</keyword>
<gene>
    <name evidence="10" type="ORF">D7I44_06295</name>
</gene>
<evidence type="ECO:0000313" key="10">
    <source>
        <dbReference type="EMBL" id="AYG03177.1"/>
    </source>
</evidence>
<dbReference type="Pfam" id="PF02397">
    <property type="entry name" value="Bac_transf"/>
    <property type="match status" value="1"/>
</dbReference>
<comment type="similarity">
    <text evidence="2">Belongs to the bacterial sugar transferase family.</text>
</comment>
<dbReference type="InterPro" id="IPR017475">
    <property type="entry name" value="EPS_sugar_tfrase"/>
</dbReference>
<comment type="subcellular location">
    <subcellularLocation>
        <location evidence="1">Membrane</location>
        <topology evidence="1">Multi-pass membrane protein</topology>
    </subcellularLocation>
</comment>
<proteinExistence type="inferred from homology"/>
<accession>A0A387BQ80</accession>
<evidence type="ECO:0000313" key="11">
    <source>
        <dbReference type="Proteomes" id="UP000275069"/>
    </source>
</evidence>
<dbReference type="AlphaFoldDB" id="A0A387BQ80"/>
<reference evidence="10 11" key="1">
    <citation type="submission" date="2018-09" db="EMBL/GenBank/DDBJ databases">
        <title>Genome sequencing of strain 2DFW10M-5.</title>
        <authorList>
            <person name="Heo J."/>
            <person name="Kim S.-J."/>
            <person name="Kwon S.-W."/>
        </authorList>
    </citation>
    <scope>NUCLEOTIDE SEQUENCE [LARGE SCALE GENOMIC DNA]</scope>
    <source>
        <strain evidence="10 11">2DFW10M-5</strain>
    </source>
</reference>
<evidence type="ECO:0000256" key="7">
    <source>
        <dbReference type="SAM" id="MobiDB-lite"/>
    </source>
</evidence>
<evidence type="ECO:0000259" key="9">
    <source>
        <dbReference type="Pfam" id="PF02397"/>
    </source>
</evidence>